<accession>A0A0L0RZM5</accession>
<evidence type="ECO:0000256" key="1">
    <source>
        <dbReference type="SAM" id="MobiDB-lite"/>
    </source>
</evidence>
<name>A0A0L0RZM5_ALLM3</name>
<dbReference type="Proteomes" id="UP000054350">
    <property type="component" value="Unassembled WGS sequence"/>
</dbReference>
<keyword evidence="3" id="KW-1185">Reference proteome</keyword>
<evidence type="ECO:0000313" key="2">
    <source>
        <dbReference type="EMBL" id="KNE55531.1"/>
    </source>
</evidence>
<gene>
    <name evidence="2" type="ORF">AMAG_17790</name>
</gene>
<feature type="region of interest" description="Disordered" evidence="1">
    <location>
        <begin position="134"/>
        <end position="184"/>
    </location>
</feature>
<feature type="region of interest" description="Disordered" evidence="1">
    <location>
        <begin position="236"/>
        <end position="288"/>
    </location>
</feature>
<feature type="region of interest" description="Disordered" evidence="1">
    <location>
        <begin position="1"/>
        <end position="50"/>
    </location>
</feature>
<evidence type="ECO:0000313" key="3">
    <source>
        <dbReference type="Proteomes" id="UP000054350"/>
    </source>
</evidence>
<reference evidence="3" key="2">
    <citation type="submission" date="2009-11" db="EMBL/GenBank/DDBJ databases">
        <title>The Genome Sequence of Allomyces macrogynus strain ATCC 38327.</title>
        <authorList>
            <consortium name="The Broad Institute Genome Sequencing Platform"/>
            <person name="Russ C."/>
            <person name="Cuomo C."/>
            <person name="Shea T."/>
            <person name="Young S.K."/>
            <person name="Zeng Q."/>
            <person name="Koehrsen M."/>
            <person name="Haas B."/>
            <person name="Borodovsky M."/>
            <person name="Guigo R."/>
            <person name="Alvarado L."/>
            <person name="Berlin A."/>
            <person name="Borenstein D."/>
            <person name="Chen Z."/>
            <person name="Engels R."/>
            <person name="Freedman E."/>
            <person name="Gellesch M."/>
            <person name="Goldberg J."/>
            <person name="Griggs A."/>
            <person name="Gujja S."/>
            <person name="Heiman D."/>
            <person name="Hepburn T."/>
            <person name="Howarth C."/>
            <person name="Jen D."/>
            <person name="Larson L."/>
            <person name="Lewis B."/>
            <person name="Mehta T."/>
            <person name="Park D."/>
            <person name="Pearson M."/>
            <person name="Roberts A."/>
            <person name="Saif S."/>
            <person name="Shenoy N."/>
            <person name="Sisk P."/>
            <person name="Stolte C."/>
            <person name="Sykes S."/>
            <person name="Walk T."/>
            <person name="White J."/>
            <person name="Yandava C."/>
            <person name="Burger G."/>
            <person name="Gray M.W."/>
            <person name="Holland P.W.H."/>
            <person name="King N."/>
            <person name="Lang F.B.F."/>
            <person name="Roger A.J."/>
            <person name="Ruiz-Trillo I."/>
            <person name="Lander E."/>
            <person name="Nusbaum C."/>
        </authorList>
    </citation>
    <scope>NUCLEOTIDE SEQUENCE [LARGE SCALE GENOMIC DNA]</scope>
    <source>
        <strain evidence="3">ATCC 38327</strain>
    </source>
</reference>
<feature type="compositionally biased region" description="Polar residues" evidence="1">
    <location>
        <begin position="8"/>
        <end position="29"/>
    </location>
</feature>
<sequence length="288" mass="29030">MADRFKSPASTMRRNSSMPSSNGSAQGTAAHTARAPITMPRGSKSFTGSQTMIPTALLPLTNSDVAKDPAGLPPRGVVATAQLLDTEGTALDLRPRTEHKAVTGVGQASRSMTVGSAPLFDPLQTMETLIDASGPLKPHESGTTIERPVRDGATLPLSPVPSGLELPLDDVPSPKSPAGKDAHAVNGSLAADGATTAHGAATANDASTAAGLRPRSVAENRLAAPSGRSSMEVCARAGQVGVSPEPDDKNASAGDADGSLLTFPTSARTALSSSSSGTGVDMGYVDTP</sequence>
<dbReference type="VEuPathDB" id="FungiDB:AMAG_17790"/>
<feature type="compositionally biased region" description="Polar residues" evidence="1">
    <location>
        <begin position="262"/>
        <end position="271"/>
    </location>
</feature>
<dbReference type="EMBL" id="GG745329">
    <property type="protein sequence ID" value="KNE55531.1"/>
    <property type="molecule type" value="Genomic_DNA"/>
</dbReference>
<organism evidence="2 3">
    <name type="scientific">Allomyces macrogynus (strain ATCC 38327)</name>
    <name type="common">Allomyces javanicus var. macrogynus</name>
    <dbReference type="NCBI Taxonomy" id="578462"/>
    <lineage>
        <taxon>Eukaryota</taxon>
        <taxon>Fungi</taxon>
        <taxon>Fungi incertae sedis</taxon>
        <taxon>Blastocladiomycota</taxon>
        <taxon>Blastocladiomycetes</taxon>
        <taxon>Blastocladiales</taxon>
        <taxon>Blastocladiaceae</taxon>
        <taxon>Allomyces</taxon>
    </lineage>
</organism>
<dbReference type="AlphaFoldDB" id="A0A0L0RZM5"/>
<reference evidence="2 3" key="1">
    <citation type="submission" date="2009-11" db="EMBL/GenBank/DDBJ databases">
        <title>Annotation of Allomyces macrogynus ATCC 38327.</title>
        <authorList>
            <consortium name="The Broad Institute Genome Sequencing Platform"/>
            <person name="Russ C."/>
            <person name="Cuomo C."/>
            <person name="Burger G."/>
            <person name="Gray M.W."/>
            <person name="Holland P.W.H."/>
            <person name="King N."/>
            <person name="Lang F.B.F."/>
            <person name="Roger A.J."/>
            <person name="Ruiz-Trillo I."/>
            <person name="Young S.K."/>
            <person name="Zeng Q."/>
            <person name="Gargeya S."/>
            <person name="Fitzgerald M."/>
            <person name="Haas B."/>
            <person name="Abouelleil A."/>
            <person name="Alvarado L."/>
            <person name="Arachchi H.M."/>
            <person name="Berlin A."/>
            <person name="Chapman S.B."/>
            <person name="Gearin G."/>
            <person name="Goldberg J."/>
            <person name="Griggs A."/>
            <person name="Gujja S."/>
            <person name="Hansen M."/>
            <person name="Heiman D."/>
            <person name="Howarth C."/>
            <person name="Larimer J."/>
            <person name="Lui A."/>
            <person name="MacDonald P.J.P."/>
            <person name="McCowen C."/>
            <person name="Montmayeur A."/>
            <person name="Murphy C."/>
            <person name="Neiman D."/>
            <person name="Pearson M."/>
            <person name="Priest M."/>
            <person name="Roberts A."/>
            <person name="Saif S."/>
            <person name="Shea T."/>
            <person name="Sisk P."/>
            <person name="Stolte C."/>
            <person name="Sykes S."/>
            <person name="Wortman J."/>
            <person name="Nusbaum C."/>
            <person name="Birren B."/>
        </authorList>
    </citation>
    <scope>NUCLEOTIDE SEQUENCE [LARGE SCALE GENOMIC DNA]</scope>
    <source>
        <strain evidence="2 3">ATCC 38327</strain>
    </source>
</reference>
<protein>
    <submittedName>
        <fullName evidence="2">Uncharacterized protein</fullName>
    </submittedName>
</protein>
<proteinExistence type="predicted"/>